<dbReference type="EMBL" id="JBHTKR010000001">
    <property type="protein sequence ID" value="MFD1193462.1"/>
    <property type="molecule type" value="Genomic_DNA"/>
</dbReference>
<evidence type="ECO:0000256" key="3">
    <source>
        <dbReference type="PROSITE-ProRule" id="PRU00339"/>
    </source>
</evidence>
<dbReference type="Gene3D" id="1.25.40.10">
    <property type="entry name" value="Tetratricopeptide repeat domain"/>
    <property type="match status" value="1"/>
</dbReference>
<feature type="repeat" description="TPR" evidence="3">
    <location>
        <begin position="87"/>
        <end position="120"/>
    </location>
</feature>
<keyword evidence="2 3" id="KW-0802">TPR repeat</keyword>
<organism evidence="4 5">
    <name type="scientific">Seohaeicola saemankumensis</name>
    <dbReference type="NCBI Taxonomy" id="481181"/>
    <lineage>
        <taxon>Bacteria</taxon>
        <taxon>Pseudomonadati</taxon>
        <taxon>Pseudomonadota</taxon>
        <taxon>Alphaproteobacteria</taxon>
        <taxon>Rhodobacterales</taxon>
        <taxon>Roseobacteraceae</taxon>
        <taxon>Seohaeicola</taxon>
    </lineage>
</organism>
<accession>A0ABW3T957</accession>
<sequence length="173" mass="18824">MLFSLPLQGQGAAAPSVPLDTLYDRLATATEAEATGIEREIRLEWRKTGSAAMDLLLKRGRDALERGDFAAAVAHLTALTDHAPDVAEGYHARARAYFRMDQIGPAVADLEKALALDPRHYEAAHGLAVVFEELGRPQQAYAAYQLVLSIHPHYDPAAEAVTRLKAQVEGLKL</sequence>
<evidence type="ECO:0000313" key="5">
    <source>
        <dbReference type="Proteomes" id="UP001597151"/>
    </source>
</evidence>
<keyword evidence="5" id="KW-1185">Reference proteome</keyword>
<name>A0ABW3T957_9RHOB</name>
<dbReference type="PROSITE" id="PS50005">
    <property type="entry name" value="TPR"/>
    <property type="match status" value="1"/>
</dbReference>
<comment type="caution">
    <text evidence="4">The sequence shown here is derived from an EMBL/GenBank/DDBJ whole genome shotgun (WGS) entry which is preliminary data.</text>
</comment>
<evidence type="ECO:0000256" key="2">
    <source>
        <dbReference type="ARBA" id="ARBA00022803"/>
    </source>
</evidence>
<protein>
    <submittedName>
        <fullName evidence="4">Tetratricopeptide repeat protein</fullName>
    </submittedName>
</protein>
<keyword evidence="1" id="KW-0677">Repeat</keyword>
<proteinExistence type="predicted"/>
<dbReference type="SMART" id="SM00028">
    <property type="entry name" value="TPR"/>
    <property type="match status" value="3"/>
</dbReference>
<dbReference type="Pfam" id="PF13432">
    <property type="entry name" value="TPR_16"/>
    <property type="match status" value="1"/>
</dbReference>
<dbReference type="Proteomes" id="UP001597151">
    <property type="component" value="Unassembled WGS sequence"/>
</dbReference>
<dbReference type="SUPFAM" id="SSF48452">
    <property type="entry name" value="TPR-like"/>
    <property type="match status" value="1"/>
</dbReference>
<dbReference type="PANTHER" id="PTHR44858:SF1">
    <property type="entry name" value="UDP-N-ACETYLGLUCOSAMINE--PEPTIDE N-ACETYLGLUCOSAMINYLTRANSFERASE SPINDLY-RELATED"/>
    <property type="match status" value="1"/>
</dbReference>
<dbReference type="InterPro" id="IPR011990">
    <property type="entry name" value="TPR-like_helical_dom_sf"/>
</dbReference>
<evidence type="ECO:0000313" key="4">
    <source>
        <dbReference type="EMBL" id="MFD1193462.1"/>
    </source>
</evidence>
<dbReference type="RefSeq" id="WP_380788768.1">
    <property type="nucleotide sequence ID" value="NZ_JBHTKR010000001.1"/>
</dbReference>
<dbReference type="PANTHER" id="PTHR44858">
    <property type="entry name" value="TETRATRICOPEPTIDE REPEAT PROTEIN 6"/>
    <property type="match status" value="1"/>
</dbReference>
<dbReference type="InterPro" id="IPR019734">
    <property type="entry name" value="TPR_rpt"/>
</dbReference>
<gene>
    <name evidence="4" type="ORF">ACFQ3C_02110</name>
</gene>
<evidence type="ECO:0000256" key="1">
    <source>
        <dbReference type="ARBA" id="ARBA00022737"/>
    </source>
</evidence>
<dbReference type="InterPro" id="IPR050498">
    <property type="entry name" value="Ycf3"/>
</dbReference>
<reference evidence="5" key="1">
    <citation type="journal article" date="2019" name="Int. J. Syst. Evol. Microbiol.">
        <title>The Global Catalogue of Microorganisms (GCM) 10K type strain sequencing project: providing services to taxonomists for standard genome sequencing and annotation.</title>
        <authorList>
            <consortium name="The Broad Institute Genomics Platform"/>
            <consortium name="The Broad Institute Genome Sequencing Center for Infectious Disease"/>
            <person name="Wu L."/>
            <person name="Ma J."/>
        </authorList>
    </citation>
    <scope>NUCLEOTIDE SEQUENCE [LARGE SCALE GENOMIC DNA]</scope>
    <source>
        <strain evidence="5">CCUG 55328</strain>
    </source>
</reference>